<dbReference type="InterPro" id="IPR016181">
    <property type="entry name" value="Acyl_CoA_acyltransferase"/>
</dbReference>
<evidence type="ECO:0000256" key="1">
    <source>
        <dbReference type="ARBA" id="ARBA00022679"/>
    </source>
</evidence>
<feature type="domain" description="N-acetyltransferase" evidence="3">
    <location>
        <begin position="4"/>
        <end position="165"/>
    </location>
</feature>
<feature type="domain" description="N-acetyltransferase" evidence="3">
    <location>
        <begin position="188"/>
        <end position="338"/>
    </location>
</feature>
<evidence type="ECO:0000313" key="5">
    <source>
        <dbReference type="Proteomes" id="UP000325787"/>
    </source>
</evidence>
<dbReference type="Pfam" id="PF13508">
    <property type="entry name" value="Acetyltransf_7"/>
    <property type="match status" value="1"/>
</dbReference>
<accession>A0A5Q0H6G3</accession>
<dbReference type="Gene3D" id="3.40.630.30">
    <property type="match status" value="1"/>
</dbReference>
<dbReference type="PANTHER" id="PTHR43877">
    <property type="entry name" value="AMINOALKYLPHOSPHONATE N-ACETYLTRANSFERASE-RELATED-RELATED"/>
    <property type="match status" value="1"/>
</dbReference>
<dbReference type="SUPFAM" id="SSF55729">
    <property type="entry name" value="Acyl-CoA N-acyltransferases (Nat)"/>
    <property type="match status" value="2"/>
</dbReference>
<keyword evidence="2" id="KW-0012">Acyltransferase</keyword>
<dbReference type="GO" id="GO:0016747">
    <property type="term" value="F:acyltransferase activity, transferring groups other than amino-acyl groups"/>
    <property type="evidence" value="ECO:0007669"/>
    <property type="project" value="InterPro"/>
</dbReference>
<sequence>MGGFTVEPFDPGRAGEAELTACHAVMAESWAEERPDEPPLTREQAAGQLITPMPGAGAMAHWVARRRGRVVGLAAVSCPETENTDLALVEVMVAGAARGQGVGTAVLRELLPGVLARGRRAVEGWVPARGPGRCWTTALGFRPVRSVAVQALLVAGADRARWDVPVPAGYRARRWLGRAPDDLVGSYAAARCAIHDAPLGESGFRPPAWTVERVRAAEAELREQGAEQRVVVAVHEATGEVAGLTEVAVYPHRPDRCYQGDTAVRARHRGRGLGRWIKAEQVRWLLADHPGIERVQTSTNSDNTHMLRVNGELGYTTVRTVVAMSHDASALADALVRR</sequence>
<dbReference type="AlphaFoldDB" id="A0A5Q0H6G3"/>
<dbReference type="Pfam" id="PF00583">
    <property type="entry name" value="Acetyltransf_1"/>
    <property type="match status" value="1"/>
</dbReference>
<dbReference type="OrthoDB" id="4119890at2"/>
<evidence type="ECO:0000259" key="3">
    <source>
        <dbReference type="PROSITE" id="PS51186"/>
    </source>
</evidence>
<dbReference type="EMBL" id="CP034550">
    <property type="protein sequence ID" value="QFZ21312.1"/>
    <property type="molecule type" value="Genomic_DNA"/>
</dbReference>
<protein>
    <submittedName>
        <fullName evidence="4">GNAT family N-acetyltransferase</fullName>
    </submittedName>
</protein>
<evidence type="ECO:0000313" key="4">
    <source>
        <dbReference type="EMBL" id="QFZ21312.1"/>
    </source>
</evidence>
<keyword evidence="1 4" id="KW-0808">Transferase</keyword>
<dbReference type="Proteomes" id="UP000325787">
    <property type="component" value="Chromosome"/>
</dbReference>
<dbReference type="InterPro" id="IPR050832">
    <property type="entry name" value="Bact_Acetyltransf"/>
</dbReference>
<dbReference type="RefSeq" id="WP_153278570.1">
    <property type="nucleotide sequence ID" value="NZ_CP034550.1"/>
</dbReference>
<dbReference type="CDD" id="cd04301">
    <property type="entry name" value="NAT_SF"/>
    <property type="match status" value="1"/>
</dbReference>
<dbReference type="InterPro" id="IPR000182">
    <property type="entry name" value="GNAT_dom"/>
</dbReference>
<reference evidence="5" key="1">
    <citation type="journal article" date="2021" name="Curr. Microbiol.">
        <title>Complete genome of nocamycin-producing strain Saccharothrix syringae NRRL B-16468 reveals the biosynthetic potential for secondary metabolites.</title>
        <authorList>
            <person name="Mo X."/>
            <person name="Yang S."/>
        </authorList>
    </citation>
    <scope>NUCLEOTIDE SEQUENCE [LARGE SCALE GENOMIC DNA]</scope>
    <source>
        <strain evidence="5">ATCC 51364 / DSM 43886 / JCM 6844 / KCTC 9398 / NBRC 14523 / NRRL B-16468 / INA 2240</strain>
    </source>
</reference>
<name>A0A5Q0H6G3_SACSY</name>
<dbReference type="KEGG" id="ssyi:EKG83_31485"/>
<keyword evidence="5" id="KW-1185">Reference proteome</keyword>
<gene>
    <name evidence="4" type="ORF">EKG83_31485</name>
</gene>
<organism evidence="4 5">
    <name type="scientific">Saccharothrix syringae</name>
    <name type="common">Nocardiopsis syringae</name>
    <dbReference type="NCBI Taxonomy" id="103733"/>
    <lineage>
        <taxon>Bacteria</taxon>
        <taxon>Bacillati</taxon>
        <taxon>Actinomycetota</taxon>
        <taxon>Actinomycetes</taxon>
        <taxon>Pseudonocardiales</taxon>
        <taxon>Pseudonocardiaceae</taxon>
        <taxon>Saccharothrix</taxon>
    </lineage>
</organism>
<proteinExistence type="predicted"/>
<dbReference type="PROSITE" id="PS51186">
    <property type="entry name" value="GNAT"/>
    <property type="match status" value="2"/>
</dbReference>
<evidence type="ECO:0000256" key="2">
    <source>
        <dbReference type="ARBA" id="ARBA00023315"/>
    </source>
</evidence>